<proteinExistence type="predicted"/>
<evidence type="ECO:0000259" key="1">
    <source>
        <dbReference type="Pfam" id="PF10536"/>
    </source>
</evidence>
<evidence type="ECO:0000313" key="2">
    <source>
        <dbReference type="EMBL" id="RYR26261.1"/>
    </source>
</evidence>
<dbReference type="PANTHER" id="PTHR46033">
    <property type="entry name" value="PROTEIN MAIN-LIKE 2"/>
    <property type="match status" value="1"/>
</dbReference>
<dbReference type="Proteomes" id="UP000289738">
    <property type="component" value="Chromosome B02"/>
</dbReference>
<dbReference type="InterPro" id="IPR044824">
    <property type="entry name" value="MAIN-like"/>
</dbReference>
<accession>A0A445AIK3</accession>
<keyword evidence="3" id="KW-1185">Reference proteome</keyword>
<organism evidence="2 3">
    <name type="scientific">Arachis hypogaea</name>
    <name type="common">Peanut</name>
    <dbReference type="NCBI Taxonomy" id="3818"/>
    <lineage>
        <taxon>Eukaryota</taxon>
        <taxon>Viridiplantae</taxon>
        <taxon>Streptophyta</taxon>
        <taxon>Embryophyta</taxon>
        <taxon>Tracheophyta</taxon>
        <taxon>Spermatophyta</taxon>
        <taxon>Magnoliopsida</taxon>
        <taxon>eudicotyledons</taxon>
        <taxon>Gunneridae</taxon>
        <taxon>Pentapetalae</taxon>
        <taxon>rosids</taxon>
        <taxon>fabids</taxon>
        <taxon>Fabales</taxon>
        <taxon>Fabaceae</taxon>
        <taxon>Papilionoideae</taxon>
        <taxon>50 kb inversion clade</taxon>
        <taxon>dalbergioids sensu lato</taxon>
        <taxon>Dalbergieae</taxon>
        <taxon>Pterocarpus clade</taxon>
        <taxon>Arachis</taxon>
    </lineage>
</organism>
<dbReference type="PANTHER" id="PTHR46033:SF8">
    <property type="entry name" value="PROTEIN MAINTENANCE OF MERISTEMS-LIKE"/>
    <property type="match status" value="1"/>
</dbReference>
<gene>
    <name evidence="2" type="ORF">Ahy_B02g060475</name>
</gene>
<name>A0A445AIK3_ARAHY</name>
<comment type="caution">
    <text evidence="2">The sequence shown here is derived from an EMBL/GenBank/DDBJ whole genome shotgun (WGS) entry which is preliminary data.</text>
</comment>
<dbReference type="Pfam" id="PF10536">
    <property type="entry name" value="PMD"/>
    <property type="match status" value="1"/>
</dbReference>
<sequence>MVDECMANFGILLGQNDHVSSAIKLSWIRQIRDAKTLDTPKFVQCYARCHIFCLIGTTLFLDKSALMESCKYLRMLRNFAEISSYSCGSAYLAYLYKSLCQVLRYNTKDMDGPLVLLHV</sequence>
<evidence type="ECO:0000313" key="3">
    <source>
        <dbReference type="Proteomes" id="UP000289738"/>
    </source>
</evidence>
<dbReference type="GO" id="GO:0010073">
    <property type="term" value="P:meristem maintenance"/>
    <property type="evidence" value="ECO:0007669"/>
    <property type="project" value="InterPro"/>
</dbReference>
<dbReference type="AlphaFoldDB" id="A0A445AIK3"/>
<dbReference type="EMBL" id="SDMP01000012">
    <property type="protein sequence ID" value="RYR26261.1"/>
    <property type="molecule type" value="Genomic_DNA"/>
</dbReference>
<dbReference type="InterPro" id="IPR019557">
    <property type="entry name" value="AminoTfrase-like_pln_mobile"/>
</dbReference>
<feature type="domain" description="Aminotransferase-like plant mobile" evidence="1">
    <location>
        <begin position="18"/>
        <end position="119"/>
    </location>
</feature>
<reference evidence="2 3" key="1">
    <citation type="submission" date="2019-01" db="EMBL/GenBank/DDBJ databases">
        <title>Sequencing of cultivated peanut Arachis hypogaea provides insights into genome evolution and oil improvement.</title>
        <authorList>
            <person name="Chen X."/>
        </authorList>
    </citation>
    <scope>NUCLEOTIDE SEQUENCE [LARGE SCALE GENOMIC DNA]</scope>
    <source>
        <strain evidence="3">cv. Fuhuasheng</strain>
        <tissue evidence="2">Leaves</tissue>
    </source>
</reference>
<protein>
    <recommendedName>
        <fullName evidence="1">Aminotransferase-like plant mobile domain-containing protein</fullName>
    </recommendedName>
</protein>